<dbReference type="InterPro" id="IPR058240">
    <property type="entry name" value="rSAM_sf"/>
</dbReference>
<sequence length="436" mass="48435">MALVSSKGAEKTVAFHTLGCKLNFAESASIGTNVESHGFRRVDFSQQADVYVVNTCSVTDSADRKCRKVVRQALRKSPEAFVAVIGCYAQLRPGEISTIPGVDLVLGAGEKFNLPAYLSDISKRESGEIHSCQIETVDHFFPSCSTSERTRAFLKVQDGCDYTCSYCTIPMARGRSRSYGVKQTVAVARQLLDKEVREIVLTGVNIGDFGAGTEETFIDLLTTLDRIGAERIRISSIEPNLLTDDIIDFMSGSNSFVPHFHIPLQSGSDKILKQMKRRYSSELYQSRVKKVKQAMPYSCIGVDVIVGFPGETDDDFSETVRQLNNADISYLHVFSYSERPGTEAVKMKQKIASDVRAERSKQLQILSINKRRAFYESCLGQVRTVLFETWDNGILEGFTDNYIRVEVEGKRSLSGKTQRVSLRSIIDGVMQGALAD</sequence>
<keyword evidence="2" id="KW-0004">4Fe-4S</keyword>
<dbReference type="GO" id="GO:0035597">
    <property type="term" value="F:tRNA-2-methylthio-N(6)-dimethylallyladenosine(37) synthase activity"/>
    <property type="evidence" value="ECO:0007669"/>
    <property type="project" value="TreeGrafter"/>
</dbReference>
<keyword evidence="5" id="KW-0819">tRNA processing</keyword>
<dbReference type="SUPFAM" id="SSF102114">
    <property type="entry name" value="Radical SAM enzymes"/>
    <property type="match status" value="1"/>
</dbReference>
<evidence type="ECO:0000313" key="11">
    <source>
        <dbReference type="EMBL" id="SUZ68968.1"/>
    </source>
</evidence>
<evidence type="ECO:0000256" key="7">
    <source>
        <dbReference type="ARBA" id="ARBA00023004"/>
    </source>
</evidence>
<dbReference type="GO" id="GO:0046872">
    <property type="term" value="F:metal ion binding"/>
    <property type="evidence" value="ECO:0007669"/>
    <property type="project" value="UniProtKB-KW"/>
</dbReference>
<dbReference type="CDD" id="cd01335">
    <property type="entry name" value="Radical_SAM"/>
    <property type="match status" value="1"/>
</dbReference>
<dbReference type="SFLD" id="SFLDS00029">
    <property type="entry name" value="Radical_SAM"/>
    <property type="match status" value="1"/>
</dbReference>
<dbReference type="NCBIfam" id="TIGR00089">
    <property type="entry name" value="MiaB/RimO family radical SAM methylthiotransferase"/>
    <property type="match status" value="1"/>
</dbReference>
<evidence type="ECO:0000256" key="6">
    <source>
        <dbReference type="ARBA" id="ARBA00022723"/>
    </source>
</evidence>
<feature type="domain" description="MTTase N-terminal" evidence="9">
    <location>
        <begin position="11"/>
        <end position="123"/>
    </location>
</feature>
<dbReference type="Pfam" id="PF04055">
    <property type="entry name" value="Radical_SAM"/>
    <property type="match status" value="1"/>
</dbReference>
<keyword evidence="6" id="KW-0479">Metal-binding</keyword>
<dbReference type="GO" id="GO:0005829">
    <property type="term" value="C:cytosol"/>
    <property type="evidence" value="ECO:0007669"/>
    <property type="project" value="TreeGrafter"/>
</dbReference>
<dbReference type="GO" id="GO:0051539">
    <property type="term" value="F:4 iron, 4 sulfur cluster binding"/>
    <property type="evidence" value="ECO:0007669"/>
    <property type="project" value="UniProtKB-KW"/>
</dbReference>
<proteinExistence type="predicted"/>
<name>A0A381PR66_9ZZZZ</name>
<keyword evidence="8" id="KW-0411">Iron-sulfur</keyword>
<dbReference type="Pfam" id="PF00919">
    <property type="entry name" value="UPF0004"/>
    <property type="match status" value="1"/>
</dbReference>
<evidence type="ECO:0000256" key="2">
    <source>
        <dbReference type="ARBA" id="ARBA00022485"/>
    </source>
</evidence>
<evidence type="ECO:0000256" key="5">
    <source>
        <dbReference type="ARBA" id="ARBA00022694"/>
    </source>
</evidence>
<dbReference type="InterPro" id="IPR005839">
    <property type="entry name" value="Methylthiotransferase"/>
</dbReference>
<evidence type="ECO:0000256" key="8">
    <source>
        <dbReference type="ARBA" id="ARBA00023014"/>
    </source>
</evidence>
<dbReference type="InterPro" id="IPR006638">
    <property type="entry name" value="Elp3/MiaA/NifB-like_rSAM"/>
</dbReference>
<dbReference type="InterPro" id="IPR038135">
    <property type="entry name" value="Methylthiotransferase_N_sf"/>
</dbReference>
<dbReference type="Gene3D" id="3.40.50.12160">
    <property type="entry name" value="Methylthiotransferase, N-terminal domain"/>
    <property type="match status" value="1"/>
</dbReference>
<evidence type="ECO:0000256" key="1">
    <source>
        <dbReference type="ARBA" id="ARBA00001966"/>
    </source>
</evidence>
<dbReference type="EMBL" id="UINC01001049">
    <property type="protein sequence ID" value="SUZ68968.1"/>
    <property type="molecule type" value="Genomic_DNA"/>
</dbReference>
<dbReference type="InterPro" id="IPR007197">
    <property type="entry name" value="rSAM"/>
</dbReference>
<feature type="domain" description="Radical SAM core" evidence="10">
    <location>
        <begin position="146"/>
        <end position="371"/>
    </location>
</feature>
<organism evidence="11">
    <name type="scientific">marine metagenome</name>
    <dbReference type="NCBI Taxonomy" id="408172"/>
    <lineage>
        <taxon>unclassified sequences</taxon>
        <taxon>metagenomes</taxon>
        <taxon>ecological metagenomes</taxon>
    </lineage>
</organism>
<dbReference type="AlphaFoldDB" id="A0A381PR66"/>
<gene>
    <name evidence="11" type="ORF">METZ01_LOCUS21822</name>
</gene>
<dbReference type="InterPro" id="IPR020612">
    <property type="entry name" value="Methylthiotransferase_CS"/>
</dbReference>
<comment type="cofactor">
    <cofactor evidence="1">
        <name>[4Fe-4S] cluster</name>
        <dbReference type="ChEBI" id="CHEBI:49883"/>
    </cofactor>
</comment>
<dbReference type="PROSITE" id="PS51918">
    <property type="entry name" value="RADICAL_SAM"/>
    <property type="match status" value="1"/>
</dbReference>
<dbReference type="FunFam" id="3.80.30.20:FF:000001">
    <property type="entry name" value="tRNA-2-methylthio-N(6)-dimethylallyladenosine synthase 2"/>
    <property type="match status" value="1"/>
</dbReference>
<evidence type="ECO:0000259" key="9">
    <source>
        <dbReference type="PROSITE" id="PS51449"/>
    </source>
</evidence>
<reference evidence="11" key="1">
    <citation type="submission" date="2018-05" db="EMBL/GenBank/DDBJ databases">
        <authorList>
            <person name="Lanie J.A."/>
            <person name="Ng W.-L."/>
            <person name="Kazmierczak K.M."/>
            <person name="Andrzejewski T.M."/>
            <person name="Davidsen T.M."/>
            <person name="Wayne K.J."/>
            <person name="Tettelin H."/>
            <person name="Glass J.I."/>
            <person name="Rusch D."/>
            <person name="Podicherti R."/>
            <person name="Tsui H.-C.T."/>
            <person name="Winkler M.E."/>
        </authorList>
    </citation>
    <scope>NUCLEOTIDE SEQUENCE</scope>
</reference>
<dbReference type="InterPro" id="IPR006467">
    <property type="entry name" value="MiaB-like_bact"/>
</dbReference>
<dbReference type="InterPro" id="IPR023404">
    <property type="entry name" value="rSAM_horseshoe"/>
</dbReference>
<keyword evidence="7" id="KW-0408">Iron</keyword>
<dbReference type="Gene3D" id="3.80.30.20">
    <property type="entry name" value="tm_1862 like domain"/>
    <property type="match status" value="1"/>
</dbReference>
<dbReference type="SFLD" id="SFLDG01061">
    <property type="entry name" value="methylthiotransferase"/>
    <property type="match status" value="1"/>
</dbReference>
<dbReference type="PROSITE" id="PS51449">
    <property type="entry name" value="MTTASE_N"/>
    <property type="match status" value="1"/>
</dbReference>
<evidence type="ECO:0000256" key="4">
    <source>
        <dbReference type="ARBA" id="ARBA00022691"/>
    </source>
</evidence>
<dbReference type="PANTHER" id="PTHR43020">
    <property type="entry name" value="CDK5 REGULATORY SUBUNIT-ASSOCIATED PROTEIN 1"/>
    <property type="match status" value="1"/>
</dbReference>
<accession>A0A381PR66</accession>
<dbReference type="NCBIfam" id="TIGR01579">
    <property type="entry name" value="MiaB-like-C"/>
    <property type="match status" value="1"/>
</dbReference>
<dbReference type="SMART" id="SM00729">
    <property type="entry name" value="Elp3"/>
    <property type="match status" value="1"/>
</dbReference>
<dbReference type="SFLD" id="SFLDG01082">
    <property type="entry name" value="B12-binding_domain_containing"/>
    <property type="match status" value="1"/>
</dbReference>
<dbReference type="PROSITE" id="PS01278">
    <property type="entry name" value="MTTASE_RADICAL"/>
    <property type="match status" value="1"/>
</dbReference>
<evidence type="ECO:0000259" key="10">
    <source>
        <dbReference type="PROSITE" id="PS51918"/>
    </source>
</evidence>
<keyword evidence="3" id="KW-0963">Cytoplasm</keyword>
<dbReference type="InterPro" id="IPR013848">
    <property type="entry name" value="Methylthiotransferase_N"/>
</dbReference>
<protein>
    <submittedName>
        <fullName evidence="11">Uncharacterized protein</fullName>
    </submittedName>
</protein>
<dbReference type="PANTHER" id="PTHR43020:SF2">
    <property type="entry name" value="MITOCHONDRIAL TRNA METHYLTHIOTRANSFERASE CDK5RAP1"/>
    <property type="match status" value="1"/>
</dbReference>
<keyword evidence="4" id="KW-0949">S-adenosyl-L-methionine</keyword>
<evidence type="ECO:0000256" key="3">
    <source>
        <dbReference type="ARBA" id="ARBA00022490"/>
    </source>
</evidence>
<dbReference type="FunFam" id="3.40.50.12160:FF:000004">
    <property type="entry name" value="Threonylcarbamoyladenosine tRNA methylthiotransferase MtaB"/>
    <property type="match status" value="1"/>
</dbReference>